<name>A0A915HRV4_ROMCU</name>
<proteinExistence type="predicted"/>
<keyword evidence="1" id="KW-0812">Transmembrane</keyword>
<keyword evidence="2" id="KW-1185">Reference proteome</keyword>
<protein>
    <submittedName>
        <fullName evidence="3">Uncharacterized protein</fullName>
    </submittedName>
</protein>
<evidence type="ECO:0000313" key="2">
    <source>
        <dbReference type="Proteomes" id="UP000887565"/>
    </source>
</evidence>
<feature type="transmembrane region" description="Helical" evidence="1">
    <location>
        <begin position="45"/>
        <end position="65"/>
    </location>
</feature>
<dbReference type="Proteomes" id="UP000887565">
    <property type="component" value="Unplaced"/>
</dbReference>
<keyword evidence="1" id="KW-1133">Transmembrane helix</keyword>
<dbReference type="WBParaSite" id="nRc.2.0.1.t04653-RA">
    <property type="protein sequence ID" value="nRc.2.0.1.t04653-RA"/>
    <property type="gene ID" value="nRc.2.0.1.g04653"/>
</dbReference>
<organism evidence="2 3">
    <name type="scientific">Romanomermis culicivorax</name>
    <name type="common">Nematode worm</name>
    <dbReference type="NCBI Taxonomy" id="13658"/>
    <lineage>
        <taxon>Eukaryota</taxon>
        <taxon>Metazoa</taxon>
        <taxon>Ecdysozoa</taxon>
        <taxon>Nematoda</taxon>
        <taxon>Enoplea</taxon>
        <taxon>Dorylaimia</taxon>
        <taxon>Mermithida</taxon>
        <taxon>Mermithoidea</taxon>
        <taxon>Mermithidae</taxon>
        <taxon>Romanomermis</taxon>
    </lineage>
</organism>
<evidence type="ECO:0000256" key="1">
    <source>
        <dbReference type="SAM" id="Phobius"/>
    </source>
</evidence>
<dbReference type="AlphaFoldDB" id="A0A915HRV4"/>
<accession>A0A915HRV4</accession>
<sequence>MQRLHINLNKTPMARIHNRLLADPTAIFSFQHFLHLFSLDFVGEVGHSLFCTLESFIVISVNIFMKNINKRMLKQKNVDKNEDIKDK</sequence>
<keyword evidence="1" id="KW-0472">Membrane</keyword>
<evidence type="ECO:0000313" key="3">
    <source>
        <dbReference type="WBParaSite" id="nRc.2.0.1.t04653-RA"/>
    </source>
</evidence>
<reference evidence="3" key="1">
    <citation type="submission" date="2022-11" db="UniProtKB">
        <authorList>
            <consortium name="WormBaseParasite"/>
        </authorList>
    </citation>
    <scope>IDENTIFICATION</scope>
</reference>